<dbReference type="InterPro" id="IPR039968">
    <property type="entry name" value="BcerS-like"/>
</dbReference>
<accession>A0A0X8JM40</accession>
<dbReference type="InterPro" id="IPR016181">
    <property type="entry name" value="Acyl_CoA_acyltransferase"/>
</dbReference>
<dbReference type="PANTHER" id="PTHR41368">
    <property type="entry name" value="PROTEIN YGHO"/>
    <property type="match status" value="1"/>
</dbReference>
<dbReference type="STRING" id="44742.AXF13_14670"/>
<reference evidence="2" key="1">
    <citation type="submission" date="2016-02" db="EMBL/GenBank/DDBJ databases">
        <authorList>
            <person name="Holder M.E."/>
            <person name="Ajami N.J."/>
            <person name="Petrosino J.F."/>
        </authorList>
    </citation>
    <scope>NUCLEOTIDE SEQUENCE [LARGE SCALE GENOMIC DNA]</scope>
    <source>
        <strain evidence="2">CCUG 45958</strain>
    </source>
</reference>
<dbReference type="Gene3D" id="3.40.630.30">
    <property type="match status" value="1"/>
</dbReference>
<evidence type="ECO:0000313" key="2">
    <source>
        <dbReference type="Proteomes" id="UP000069241"/>
    </source>
</evidence>
<dbReference type="KEGG" id="dfi:AXF13_14670"/>
<proteinExistence type="predicted"/>
<dbReference type="Proteomes" id="UP000069241">
    <property type="component" value="Chromosome"/>
</dbReference>
<dbReference type="AlphaFoldDB" id="A0A0X8JM40"/>
<evidence type="ECO:0008006" key="3">
    <source>
        <dbReference type="Google" id="ProtNLM"/>
    </source>
</evidence>
<name>A0A0X8JM40_9BACT</name>
<evidence type="ECO:0000313" key="1">
    <source>
        <dbReference type="EMBL" id="AMD91270.1"/>
    </source>
</evidence>
<dbReference type="PANTHER" id="PTHR41368:SF1">
    <property type="entry name" value="PROTEIN YGHO"/>
    <property type="match status" value="1"/>
</dbReference>
<keyword evidence="2" id="KW-1185">Reference proteome</keyword>
<organism evidence="1 2">
    <name type="scientific">Desulfovibrio fairfieldensis</name>
    <dbReference type="NCBI Taxonomy" id="44742"/>
    <lineage>
        <taxon>Bacteria</taxon>
        <taxon>Pseudomonadati</taxon>
        <taxon>Thermodesulfobacteriota</taxon>
        <taxon>Desulfovibrionia</taxon>
        <taxon>Desulfovibrionales</taxon>
        <taxon>Desulfovibrionaceae</taxon>
        <taxon>Desulfovibrio</taxon>
    </lineage>
</organism>
<dbReference type="SUPFAM" id="SSF55729">
    <property type="entry name" value="Acyl-CoA N-acyltransferases (Nat)"/>
    <property type="match status" value="1"/>
</dbReference>
<sequence length="376" mass="43179">MAVSIIPVRSEQELTTFVDLPWTVYADQPLWVPPIKSQDRELLTPGAHPFWESARRELFLALRDGLPVGRIAAIVDEKYNAYAGEACGAFGFFECLDDPEAAHALLGEARSWLAAQGMSFMRGPLNPSANYTCGLLVDGFDLPPVIMMPWNPPYYAELLEGWHLRKEQDLFAYLIERDRLSPPDWLREEVGRLKAEARFTCRTSSKATLAADIRTMLDIYRESWAKNWGFSPLSDGEAEHHVKELKGILDPEFFVLFFHNDEPAAGMVALPDMNPLLKRLNGKLGLSALWHWWQAREEIRGGYRIMLFGIKEEFRLLGLPLLLLDYMLEKARNKPDFQWVEGSWVLEDNVAVDDLIEDFSGRITKRYRIYRREISV</sequence>
<dbReference type="RefSeq" id="WP_008682573.1">
    <property type="nucleotide sequence ID" value="NZ_CP014229.1"/>
</dbReference>
<protein>
    <recommendedName>
        <fullName evidence="3">Acyl-CoA N-acyltransferase</fullName>
    </recommendedName>
</protein>
<dbReference type="EMBL" id="CP014229">
    <property type="protein sequence ID" value="AMD91270.1"/>
    <property type="molecule type" value="Genomic_DNA"/>
</dbReference>
<gene>
    <name evidence="1" type="ORF">AXF13_14670</name>
</gene>